<dbReference type="PANTHER" id="PTHR30250">
    <property type="entry name" value="PST FAMILY PREDICTED COLANIC ACID TRANSPORTER"/>
    <property type="match status" value="1"/>
</dbReference>
<dbReference type="RefSeq" id="WP_336557129.1">
    <property type="nucleotide sequence ID" value="NZ_JAYLLN010000003.1"/>
</dbReference>
<feature type="transmembrane region" description="Helical" evidence="6">
    <location>
        <begin position="356"/>
        <end position="375"/>
    </location>
</feature>
<feature type="transmembrane region" description="Helical" evidence="6">
    <location>
        <begin position="175"/>
        <end position="195"/>
    </location>
</feature>
<dbReference type="Proteomes" id="UP001363035">
    <property type="component" value="Unassembled WGS sequence"/>
</dbReference>
<keyword evidence="2" id="KW-1003">Cell membrane</keyword>
<sequence>MKSEITSKNGILKETLIYSIGSFGSKIFSFLLIPFYTFFLTKKEIGDFDLLFTSITLFVPLVSLQMSDAVYRWLIEDHETDKRKTIIISNGFFGLIIAFTIFLLFFVFYTWKYPFRYSLYFIILLFLNSLLPILQNILRGLGDTKKFAFNGVITSILLVIFNIIFIYVLKLKLDGILLANIIAFSIAIILIYFQLRLYKYIKLSFFDRLVLIDFCKYTLPLIPNLMSWWLISSASKFIILHYLGTEANGIYAITSRFPSILIIINSVLILPIQDSFLKKDSKNSELNFIIKHFIKLEFSLILMLIVTAPFYMRIIVSKEFYESWPYMPFLYLGVGFNTLGALFGLIYQKNKATKQITVSTMIGASISIIFSILFVRQYQLMAISVAFLLGYIIMTMIRFIDLKKYFNDSRILIELLMFLSLCMIAFFISYYSTNVVRLFIILISGIISIYLNMNFIRILLKKININI</sequence>
<evidence type="ECO:0000313" key="8">
    <source>
        <dbReference type="Proteomes" id="UP001363035"/>
    </source>
</evidence>
<keyword evidence="5 6" id="KW-0472">Membrane</keyword>
<evidence type="ECO:0000313" key="7">
    <source>
        <dbReference type="EMBL" id="MEI5983682.1"/>
    </source>
</evidence>
<protein>
    <submittedName>
        <fullName evidence="7">Oligosaccharide flippase family protein</fullName>
    </submittedName>
</protein>
<feature type="transmembrane region" description="Helical" evidence="6">
    <location>
        <begin position="16"/>
        <end position="39"/>
    </location>
</feature>
<dbReference type="Pfam" id="PF01943">
    <property type="entry name" value="Polysacc_synt"/>
    <property type="match status" value="1"/>
</dbReference>
<dbReference type="EMBL" id="JAYLLN010000003">
    <property type="protein sequence ID" value="MEI5983682.1"/>
    <property type="molecule type" value="Genomic_DNA"/>
</dbReference>
<evidence type="ECO:0000256" key="4">
    <source>
        <dbReference type="ARBA" id="ARBA00022989"/>
    </source>
</evidence>
<feature type="transmembrane region" description="Helical" evidence="6">
    <location>
        <begin position="293"/>
        <end position="316"/>
    </location>
</feature>
<feature type="transmembrane region" description="Helical" evidence="6">
    <location>
        <begin position="381"/>
        <end position="400"/>
    </location>
</feature>
<evidence type="ECO:0000256" key="2">
    <source>
        <dbReference type="ARBA" id="ARBA00022475"/>
    </source>
</evidence>
<organism evidence="7 8">
    <name type="scientific">Sphingobacterium tenebrionis</name>
    <dbReference type="NCBI Taxonomy" id="3111775"/>
    <lineage>
        <taxon>Bacteria</taxon>
        <taxon>Pseudomonadati</taxon>
        <taxon>Bacteroidota</taxon>
        <taxon>Sphingobacteriia</taxon>
        <taxon>Sphingobacteriales</taxon>
        <taxon>Sphingobacteriaceae</taxon>
        <taxon>Sphingobacterium</taxon>
    </lineage>
</organism>
<gene>
    <name evidence="7" type="ORF">VJ786_02070</name>
</gene>
<dbReference type="InterPro" id="IPR050833">
    <property type="entry name" value="Poly_Biosynth_Transport"/>
</dbReference>
<keyword evidence="4 6" id="KW-1133">Transmembrane helix</keyword>
<evidence type="ECO:0000256" key="1">
    <source>
        <dbReference type="ARBA" id="ARBA00004651"/>
    </source>
</evidence>
<dbReference type="PANTHER" id="PTHR30250:SF11">
    <property type="entry name" value="O-ANTIGEN TRANSPORTER-RELATED"/>
    <property type="match status" value="1"/>
</dbReference>
<feature type="transmembrane region" description="Helical" evidence="6">
    <location>
        <begin position="117"/>
        <end position="135"/>
    </location>
</feature>
<keyword evidence="8" id="KW-1185">Reference proteome</keyword>
<feature type="transmembrane region" description="Helical" evidence="6">
    <location>
        <begin position="438"/>
        <end position="460"/>
    </location>
</feature>
<proteinExistence type="predicted"/>
<feature type="transmembrane region" description="Helical" evidence="6">
    <location>
        <begin position="250"/>
        <end position="272"/>
    </location>
</feature>
<accession>A0ABU8I2D1</accession>
<feature type="transmembrane region" description="Helical" evidence="6">
    <location>
        <begin position="412"/>
        <end position="432"/>
    </location>
</feature>
<feature type="transmembrane region" description="Helical" evidence="6">
    <location>
        <begin position="51"/>
        <end position="74"/>
    </location>
</feature>
<evidence type="ECO:0000256" key="5">
    <source>
        <dbReference type="ARBA" id="ARBA00023136"/>
    </source>
</evidence>
<evidence type="ECO:0000256" key="6">
    <source>
        <dbReference type="SAM" id="Phobius"/>
    </source>
</evidence>
<evidence type="ECO:0000256" key="3">
    <source>
        <dbReference type="ARBA" id="ARBA00022692"/>
    </source>
</evidence>
<feature type="transmembrane region" description="Helical" evidence="6">
    <location>
        <begin position="86"/>
        <end position="111"/>
    </location>
</feature>
<comment type="caution">
    <text evidence="7">The sequence shown here is derived from an EMBL/GenBank/DDBJ whole genome shotgun (WGS) entry which is preliminary data.</text>
</comment>
<feature type="transmembrane region" description="Helical" evidence="6">
    <location>
        <begin position="328"/>
        <end position="347"/>
    </location>
</feature>
<keyword evidence="3 6" id="KW-0812">Transmembrane</keyword>
<dbReference type="InterPro" id="IPR002797">
    <property type="entry name" value="Polysacc_synth"/>
</dbReference>
<name>A0ABU8I2D1_9SPHI</name>
<comment type="subcellular location">
    <subcellularLocation>
        <location evidence="1">Cell membrane</location>
        <topology evidence="1">Multi-pass membrane protein</topology>
    </subcellularLocation>
</comment>
<feature type="transmembrane region" description="Helical" evidence="6">
    <location>
        <begin position="147"/>
        <end position="169"/>
    </location>
</feature>
<reference evidence="7 8" key="1">
    <citation type="submission" date="2024-01" db="EMBL/GenBank/DDBJ databases">
        <title>Sphingobacterium tenebrionis sp. nov., a novel endophyte isolated from tenebrio molitor intestines.</title>
        <authorList>
            <person name="Zhang C."/>
        </authorList>
    </citation>
    <scope>NUCLEOTIDE SEQUENCE [LARGE SCALE GENOMIC DNA]</scope>
    <source>
        <strain evidence="7 8">PU5-4</strain>
    </source>
</reference>